<feature type="transmembrane region" description="Helical" evidence="12">
    <location>
        <begin position="1146"/>
        <end position="1166"/>
    </location>
</feature>
<name>A0A167Y995_9HYPO</name>
<evidence type="ECO:0000256" key="4">
    <source>
        <dbReference type="ARBA" id="ARBA00022502"/>
    </source>
</evidence>
<dbReference type="PANTHER" id="PTHR23071">
    <property type="entry name" value="PHOSPHATIDYLINOSITOL GLYCAN"/>
    <property type="match status" value="1"/>
</dbReference>
<dbReference type="GO" id="GO:0005789">
    <property type="term" value="C:endoplasmic reticulum membrane"/>
    <property type="evidence" value="ECO:0007669"/>
    <property type="project" value="UniProtKB-SubCell"/>
</dbReference>
<dbReference type="UniPathway" id="UPA00196"/>
<dbReference type="InterPro" id="IPR039524">
    <property type="entry name" value="PIGO/GPI13"/>
</dbReference>
<evidence type="ECO:0000313" key="13">
    <source>
        <dbReference type="EMBL" id="OAA66007.1"/>
    </source>
</evidence>
<feature type="transmembrane region" description="Helical" evidence="12">
    <location>
        <begin position="724"/>
        <end position="746"/>
    </location>
</feature>
<dbReference type="Gene3D" id="3.40.720.10">
    <property type="entry name" value="Alkaline Phosphatase, subunit A"/>
    <property type="match status" value="1"/>
</dbReference>
<comment type="pathway">
    <text evidence="2">Glycolipid biosynthesis; glycosylphosphatidylinositol-anchor biosynthesis.</text>
</comment>
<evidence type="ECO:0000256" key="5">
    <source>
        <dbReference type="ARBA" id="ARBA00022679"/>
    </source>
</evidence>
<dbReference type="InterPro" id="IPR037675">
    <property type="entry name" value="PIG-O_N"/>
</dbReference>
<feature type="transmembrane region" description="Helical" evidence="12">
    <location>
        <begin position="671"/>
        <end position="694"/>
    </location>
</feature>
<dbReference type="SUPFAM" id="SSF53649">
    <property type="entry name" value="Alkaline phosphatase-like"/>
    <property type="match status" value="1"/>
</dbReference>
<keyword evidence="9 12" id="KW-0472">Membrane</keyword>
<evidence type="ECO:0000256" key="7">
    <source>
        <dbReference type="ARBA" id="ARBA00022824"/>
    </source>
</evidence>
<feature type="transmembrane region" description="Helical" evidence="12">
    <location>
        <begin position="822"/>
        <end position="844"/>
    </location>
</feature>
<keyword evidence="7" id="KW-0256">Endoplasmic reticulum</keyword>
<evidence type="ECO:0000256" key="10">
    <source>
        <dbReference type="ARBA" id="ARBA00023180"/>
    </source>
</evidence>
<comment type="subcellular location">
    <subcellularLocation>
        <location evidence="1">Endoplasmic reticulum membrane</location>
        <topology evidence="1">Multi-pass membrane protein</topology>
    </subcellularLocation>
</comment>
<dbReference type="InterPro" id="IPR017850">
    <property type="entry name" value="Alkaline_phosphatase_core_sf"/>
</dbReference>
<dbReference type="AlphaFoldDB" id="A0A167Y995"/>
<feature type="transmembrane region" description="Helical" evidence="12">
    <location>
        <begin position="546"/>
        <end position="567"/>
    </location>
</feature>
<gene>
    <name evidence="13" type="ORF">SPI_02794</name>
</gene>
<evidence type="ECO:0000256" key="6">
    <source>
        <dbReference type="ARBA" id="ARBA00022692"/>
    </source>
</evidence>
<comment type="caution">
    <text evidence="13">The sequence shown here is derived from an EMBL/GenBank/DDBJ whole genome shotgun (WGS) entry which is preliminary data.</text>
</comment>
<keyword evidence="4" id="KW-0337">GPI-anchor biosynthesis</keyword>
<accession>A0A167Y995</accession>
<feature type="transmembrane region" description="Helical" evidence="12">
    <location>
        <begin position="1181"/>
        <end position="1203"/>
    </location>
</feature>
<evidence type="ECO:0000256" key="8">
    <source>
        <dbReference type="ARBA" id="ARBA00022989"/>
    </source>
</evidence>
<evidence type="ECO:0000256" key="3">
    <source>
        <dbReference type="ARBA" id="ARBA00008695"/>
    </source>
</evidence>
<dbReference type="EMBL" id="AZHD01000003">
    <property type="protein sequence ID" value="OAA66007.1"/>
    <property type="molecule type" value="Genomic_DNA"/>
</dbReference>
<feature type="transmembrane region" description="Helical" evidence="12">
    <location>
        <begin position="1104"/>
        <end position="1126"/>
    </location>
</feature>
<evidence type="ECO:0000256" key="1">
    <source>
        <dbReference type="ARBA" id="ARBA00004477"/>
    </source>
</evidence>
<feature type="region of interest" description="Disordered" evidence="11">
    <location>
        <begin position="606"/>
        <end position="632"/>
    </location>
</feature>
<feature type="transmembrane region" description="Helical" evidence="12">
    <location>
        <begin position="78"/>
        <end position="99"/>
    </location>
</feature>
<comment type="similarity">
    <text evidence="3">Belongs to the PIGG/PIGN/PIGO family. PIGO subfamily.</text>
</comment>
<feature type="transmembrane region" description="Helical" evidence="12">
    <location>
        <begin position="752"/>
        <end position="772"/>
    </location>
</feature>
<dbReference type="OrthoDB" id="272139at2759"/>
<dbReference type="CDD" id="cd16023">
    <property type="entry name" value="GPI_EPT_3"/>
    <property type="match status" value="1"/>
</dbReference>
<organism evidence="13 14">
    <name type="scientific">Niveomyces insectorum RCEF 264</name>
    <dbReference type="NCBI Taxonomy" id="1081102"/>
    <lineage>
        <taxon>Eukaryota</taxon>
        <taxon>Fungi</taxon>
        <taxon>Dikarya</taxon>
        <taxon>Ascomycota</taxon>
        <taxon>Pezizomycotina</taxon>
        <taxon>Sordariomycetes</taxon>
        <taxon>Hypocreomycetidae</taxon>
        <taxon>Hypocreales</taxon>
        <taxon>Cordycipitaceae</taxon>
        <taxon>Niveomyces</taxon>
    </lineage>
</organism>
<keyword evidence="5" id="KW-0808">Transferase</keyword>
<protein>
    <submittedName>
        <fullName evidence="13">Phosphoethanolamine n-phosphodiesterase</fullName>
    </submittedName>
</protein>
<keyword evidence="8 12" id="KW-1133">Transmembrane helix</keyword>
<feature type="transmembrane region" description="Helical" evidence="12">
    <location>
        <begin position="643"/>
        <end position="665"/>
    </location>
</feature>
<feature type="transmembrane region" description="Helical" evidence="12">
    <location>
        <begin position="856"/>
        <end position="875"/>
    </location>
</feature>
<dbReference type="STRING" id="1081102.A0A167Y995"/>
<feature type="transmembrane region" description="Helical" evidence="12">
    <location>
        <begin position="779"/>
        <end position="797"/>
    </location>
</feature>
<evidence type="ECO:0000313" key="14">
    <source>
        <dbReference type="Proteomes" id="UP000076874"/>
    </source>
</evidence>
<reference evidence="13 14" key="1">
    <citation type="journal article" date="2016" name="Genome Biol. Evol.">
        <title>Divergent and convergent evolution of fungal pathogenicity.</title>
        <authorList>
            <person name="Shang Y."/>
            <person name="Xiao G."/>
            <person name="Zheng P."/>
            <person name="Cen K."/>
            <person name="Zhan S."/>
            <person name="Wang C."/>
        </authorList>
    </citation>
    <scope>NUCLEOTIDE SEQUENCE [LARGE SCALE GENOMIC DNA]</scope>
    <source>
        <strain evidence="13 14">RCEF 264</strain>
    </source>
</reference>
<dbReference type="PANTHER" id="PTHR23071:SF1">
    <property type="entry name" value="GPI ETHANOLAMINE PHOSPHATE TRANSFERASE 3"/>
    <property type="match status" value="1"/>
</dbReference>
<dbReference type="GO" id="GO:0006506">
    <property type="term" value="P:GPI anchor biosynthetic process"/>
    <property type="evidence" value="ECO:0007669"/>
    <property type="project" value="UniProtKB-UniPathway"/>
</dbReference>
<dbReference type="GO" id="GO:0051377">
    <property type="term" value="F:mannose-ethanolamine phosphotransferase activity"/>
    <property type="evidence" value="ECO:0007669"/>
    <property type="project" value="InterPro"/>
</dbReference>
<feature type="region of interest" description="Disordered" evidence="11">
    <location>
        <begin position="25"/>
        <end position="61"/>
    </location>
</feature>
<dbReference type="Proteomes" id="UP000076874">
    <property type="component" value="Unassembled WGS sequence"/>
</dbReference>
<keyword evidence="6 12" id="KW-0812">Transmembrane</keyword>
<evidence type="ECO:0000256" key="11">
    <source>
        <dbReference type="SAM" id="MobiDB-lite"/>
    </source>
</evidence>
<keyword evidence="10" id="KW-0325">Glycoprotein</keyword>
<evidence type="ECO:0000256" key="9">
    <source>
        <dbReference type="ARBA" id="ARBA00023136"/>
    </source>
</evidence>
<keyword evidence="14" id="KW-1185">Reference proteome</keyword>
<dbReference type="InterPro" id="IPR002591">
    <property type="entry name" value="Phosphodiest/P_Trfase"/>
</dbReference>
<feature type="transmembrane region" description="Helical" evidence="12">
    <location>
        <begin position="923"/>
        <end position="943"/>
    </location>
</feature>
<feature type="transmembrane region" description="Helical" evidence="12">
    <location>
        <begin position="1057"/>
        <end position="1074"/>
    </location>
</feature>
<proteinExistence type="inferred from homology"/>
<sequence>MPSTPTARKKTPSSREYKAIAAQFAAAQRAQTPDDAASNDRPRPAAARAGQTHSTTSALERRRAVREAARKSAYERRWLWTVAFWLWLLAVHAAGVYFFTSGFLLTRLVLDEQSSCDASPLQQTTGSTGAATAVDGCWHPKTFERAVVVVIDALRYDFTVPEIVSHEENDDSSSRNINATTAEIYHNAFPFLYETAVAHPTHAFLRPFIADPPTTTLQRLKGLTTGTLPTFMDMGSNFAGTAIEEDNLLAQLRTAGKKLVHLGDDTWTALFPGYFEANSSHAYDSFNVWDLHTVDNGVLEHIFPLVERDPEQPHQNDDDHHHDWDVLIAHCLGVDHAGHRYGPNHPAMRAKLAQMDAFVRRLVAALDDDTLLVVMGDHGMDSKGDHGGESDDEVEAALWMYARRPLFGRTAPDRVAPPPTAKERPVNQIDLVPTLALLLGIPIPYNNLGWPIEEAFVGPAGDDWAKLAAAAAITAAGIHRYQTSYYAARGGGGADPALSSGGPIRPPAAELGGASAAALADAFAALSAYQAKTLRMCKDLWARFDVPSMVLGIAIVASSVVTLLLYISSGAPDEADDDDVVVLDDAALNQAELLLELQGELVDGEGAGGGGGSSSSGSAQPQNADDNDDDDGLRQLQQLHRSLATTGFLTALPILAVGVVLSFLRGGAASVPWYVGAGYAALASTVTVTTRLLLGGHSRQKNSQGGGGLGIAGRRLRRLLPSSVWGWLAVVVTLAPSAGFASNSYTIWEDRILLFFLATFGFVAALASLRLARPADRALGVYHAVVFVLVGRVAALSTLCREEQMPYCTSTYYASATSSTSAPWQLVIPFAVALVLPSLVRAFYEPTRSYAGLAPVWIGGVLRGGLLLAALYWTLDAADNGGWWTTTEAVGGNQPPVVVADGGADATATATPTTTLVKMASVYVAQITLGLALVAGTVAFVWAGPCVAVSARAVPAQDGTSRAQRAQVAVLGYANAHGARYLLLPANLLVAGVLLSKPMGGGALALMLWQVLSLVELLDLLGSAPESDASGVAGLSDGDVWPSTTTTTASSSSSSEVAVAAPVVLAMLGAFHYFTTGHQATLSSIQWDSAFIPLVTLRYPWSPLVVLANTFPGHLLAAAAVPLLVLWKTGPRQRGVGLLSATSRALARFAAYFAVEALATMVWAAHLRRHLMLYRVFNPRFMLAAAVLLVVDAAGLLLALPGLRANTLAVREVFGWVEDY</sequence>
<evidence type="ECO:0000256" key="2">
    <source>
        <dbReference type="ARBA" id="ARBA00004687"/>
    </source>
</evidence>
<dbReference type="Pfam" id="PF01663">
    <property type="entry name" value="Phosphodiest"/>
    <property type="match status" value="1"/>
</dbReference>
<evidence type="ECO:0000256" key="12">
    <source>
        <dbReference type="SAM" id="Phobius"/>
    </source>
</evidence>